<reference evidence="2" key="1">
    <citation type="journal article" date="2014" name="Int. J. Syst. Evol. Microbiol.">
        <title>Complete genome sequence of Corynebacterium casei LMG S-19264T (=DSM 44701T), isolated from a smear-ripened cheese.</title>
        <authorList>
            <consortium name="US DOE Joint Genome Institute (JGI-PGF)"/>
            <person name="Walter F."/>
            <person name="Albersmeier A."/>
            <person name="Kalinowski J."/>
            <person name="Ruckert C."/>
        </authorList>
    </citation>
    <scope>NUCLEOTIDE SEQUENCE</scope>
    <source>
        <strain evidence="2">KCTC 32337</strain>
    </source>
</reference>
<dbReference type="AlphaFoldDB" id="A0A8H9M1U4"/>
<name>A0A8H9M1U4_9ALTE</name>
<sequence>MKVYSTLLLLFGFCCPHHMAAAETIIVVANTSDKSIKLNRQQVRNLYMGGIMPYDLKAIALPPENHTRVIFNTKVVGLTESRIQSYWAQMRFTGRKKAPKEIKNEMSVLEYLQNHEGAVGYLLAGTPIPDGLSVIYTVR</sequence>
<comment type="caution">
    <text evidence="2">The sequence shown here is derived from an EMBL/GenBank/DDBJ whole genome shotgun (WGS) entry which is preliminary data.</text>
</comment>
<proteinExistence type="predicted"/>
<feature type="signal peptide" evidence="1">
    <location>
        <begin position="1"/>
        <end position="20"/>
    </location>
</feature>
<accession>A0A8H9M1U4</accession>
<keyword evidence="1" id="KW-0732">Signal</keyword>
<dbReference type="Proteomes" id="UP000622604">
    <property type="component" value="Unassembled WGS sequence"/>
</dbReference>
<organism evidence="2 3">
    <name type="scientific">Paraglaciecola chathamensis</name>
    <dbReference type="NCBI Taxonomy" id="368405"/>
    <lineage>
        <taxon>Bacteria</taxon>
        <taxon>Pseudomonadati</taxon>
        <taxon>Pseudomonadota</taxon>
        <taxon>Gammaproteobacteria</taxon>
        <taxon>Alteromonadales</taxon>
        <taxon>Alteromonadaceae</taxon>
        <taxon>Paraglaciecola</taxon>
    </lineage>
</organism>
<evidence type="ECO:0008006" key="4">
    <source>
        <dbReference type="Google" id="ProtNLM"/>
    </source>
</evidence>
<feature type="chain" id="PRO_5034899916" description="Phosphate ABC transporter substrate-binding protein" evidence="1">
    <location>
        <begin position="21"/>
        <end position="139"/>
    </location>
</feature>
<gene>
    <name evidence="2" type="ORF">GCM10011274_31210</name>
</gene>
<dbReference type="SUPFAM" id="SSF53850">
    <property type="entry name" value="Periplasmic binding protein-like II"/>
    <property type="match status" value="1"/>
</dbReference>
<protein>
    <recommendedName>
        <fullName evidence="4">Phosphate ABC transporter substrate-binding protein</fullName>
    </recommendedName>
</protein>
<evidence type="ECO:0000256" key="1">
    <source>
        <dbReference type="SAM" id="SignalP"/>
    </source>
</evidence>
<dbReference type="RefSeq" id="WP_008305340.1">
    <property type="nucleotide sequence ID" value="NZ_BMZC01000008.1"/>
</dbReference>
<dbReference type="EMBL" id="BMZC01000008">
    <property type="protein sequence ID" value="GGZ70531.1"/>
    <property type="molecule type" value="Genomic_DNA"/>
</dbReference>
<evidence type="ECO:0000313" key="3">
    <source>
        <dbReference type="Proteomes" id="UP000622604"/>
    </source>
</evidence>
<reference evidence="2" key="2">
    <citation type="submission" date="2020-09" db="EMBL/GenBank/DDBJ databases">
        <authorList>
            <person name="Sun Q."/>
            <person name="Kim S."/>
        </authorList>
    </citation>
    <scope>NUCLEOTIDE SEQUENCE</scope>
    <source>
        <strain evidence="2">KCTC 32337</strain>
    </source>
</reference>
<evidence type="ECO:0000313" key="2">
    <source>
        <dbReference type="EMBL" id="GGZ70531.1"/>
    </source>
</evidence>